<gene>
    <name evidence="1" type="ORF">AEK19_MT0449</name>
</gene>
<sequence length="45" mass="5165">MISSYCKGEQSPFLAPEKTRSFDYSLHRIDHWVDGLKNAISFSDS</sequence>
<geneLocation type="mitochondrion" evidence="1"/>
<evidence type="ECO:0000313" key="1">
    <source>
        <dbReference type="EMBL" id="ART30711.1"/>
    </source>
</evidence>
<protein>
    <submittedName>
        <fullName evidence="1">Uncharacterized protein</fullName>
    </submittedName>
</protein>
<name>A0A1Y0B010_9LAMI</name>
<dbReference type="AlphaFoldDB" id="A0A1Y0B010"/>
<keyword evidence="1" id="KW-0496">Mitochondrion</keyword>
<dbReference type="EMBL" id="KY774314">
    <property type="protein sequence ID" value="ART30711.1"/>
    <property type="molecule type" value="Genomic_DNA"/>
</dbReference>
<proteinExistence type="predicted"/>
<accession>A0A1Y0B010</accession>
<reference evidence="1" key="1">
    <citation type="submission" date="2017-03" db="EMBL/GenBank/DDBJ databases">
        <title>The mitochondrial genome of the carnivorous plant Utricularia reniformis (Lentibulariaceae): structure, comparative analysis and evolutionary landmarks.</title>
        <authorList>
            <person name="Silva S.R."/>
            <person name="Alvarenga D.O."/>
            <person name="Michael T.P."/>
            <person name="Miranda V.F.O."/>
            <person name="Varani A.M."/>
        </authorList>
    </citation>
    <scope>NUCLEOTIDE SEQUENCE</scope>
</reference>
<organism evidence="1">
    <name type="scientific">Utricularia reniformis</name>
    <dbReference type="NCBI Taxonomy" id="192314"/>
    <lineage>
        <taxon>Eukaryota</taxon>
        <taxon>Viridiplantae</taxon>
        <taxon>Streptophyta</taxon>
        <taxon>Embryophyta</taxon>
        <taxon>Tracheophyta</taxon>
        <taxon>Spermatophyta</taxon>
        <taxon>Magnoliopsida</taxon>
        <taxon>eudicotyledons</taxon>
        <taxon>Gunneridae</taxon>
        <taxon>Pentapetalae</taxon>
        <taxon>asterids</taxon>
        <taxon>lamiids</taxon>
        <taxon>Lamiales</taxon>
        <taxon>Lentibulariaceae</taxon>
        <taxon>Utricularia</taxon>
    </lineage>
</organism>